<dbReference type="Gene3D" id="1.20.1250.20">
    <property type="entry name" value="MFS general substrate transporter like domains"/>
    <property type="match status" value="2"/>
</dbReference>
<keyword evidence="10" id="KW-1185">Reference proteome</keyword>
<feature type="domain" description="Major facilitator superfamily (MFS) profile" evidence="8">
    <location>
        <begin position="46"/>
        <end position="566"/>
    </location>
</feature>
<dbReference type="RefSeq" id="XP_062640636.1">
    <property type="nucleotide sequence ID" value="XM_062779183.1"/>
</dbReference>
<feature type="transmembrane region" description="Helical" evidence="7">
    <location>
        <begin position="544"/>
        <end position="563"/>
    </location>
</feature>
<dbReference type="GeneID" id="87815796"/>
<evidence type="ECO:0000256" key="4">
    <source>
        <dbReference type="ARBA" id="ARBA00022989"/>
    </source>
</evidence>
<dbReference type="InterPro" id="IPR036259">
    <property type="entry name" value="MFS_trans_sf"/>
</dbReference>
<feature type="transmembrane region" description="Helical" evidence="7">
    <location>
        <begin position="515"/>
        <end position="532"/>
    </location>
</feature>
<dbReference type="GO" id="GO:0016020">
    <property type="term" value="C:membrane"/>
    <property type="evidence" value="ECO:0007669"/>
    <property type="project" value="UniProtKB-SubCell"/>
</dbReference>
<evidence type="ECO:0000256" key="1">
    <source>
        <dbReference type="ARBA" id="ARBA00004141"/>
    </source>
</evidence>
<reference evidence="9" key="2">
    <citation type="submission" date="2023-05" db="EMBL/GenBank/DDBJ databases">
        <authorList>
            <consortium name="Lawrence Berkeley National Laboratory"/>
            <person name="Steindorff A."/>
            <person name="Hensen N."/>
            <person name="Bonometti L."/>
            <person name="Westerberg I."/>
            <person name="Brannstrom I.O."/>
            <person name="Guillou S."/>
            <person name="Cros-Aarteil S."/>
            <person name="Calhoun S."/>
            <person name="Haridas S."/>
            <person name="Kuo A."/>
            <person name="Mondo S."/>
            <person name="Pangilinan J."/>
            <person name="Riley R."/>
            <person name="Labutti K."/>
            <person name="Andreopoulos B."/>
            <person name="Lipzen A."/>
            <person name="Chen C."/>
            <person name="Yanf M."/>
            <person name="Daum C."/>
            <person name="Ng V."/>
            <person name="Clum A."/>
            <person name="Ohm R."/>
            <person name="Martin F."/>
            <person name="Silar P."/>
            <person name="Natvig D."/>
            <person name="Lalanne C."/>
            <person name="Gautier V."/>
            <person name="Ament-Velasquez S.L."/>
            <person name="Kruys A."/>
            <person name="Hutchinson M.I."/>
            <person name="Powell A.J."/>
            <person name="Barry K."/>
            <person name="Miller A.N."/>
            <person name="Grigoriev I.V."/>
            <person name="Debuchy R."/>
            <person name="Gladieux P."/>
            <person name="Thoren M.H."/>
            <person name="Johannesson H."/>
        </authorList>
    </citation>
    <scope>NUCLEOTIDE SEQUENCE</scope>
    <source>
        <strain evidence="9">CBS 141.50</strain>
    </source>
</reference>
<feature type="transmembrane region" description="Helical" evidence="7">
    <location>
        <begin position="87"/>
        <end position="109"/>
    </location>
</feature>
<feature type="transmembrane region" description="Helical" evidence="7">
    <location>
        <begin position="424"/>
        <end position="443"/>
    </location>
</feature>
<evidence type="ECO:0000256" key="6">
    <source>
        <dbReference type="SAM" id="MobiDB-lite"/>
    </source>
</evidence>
<feature type="transmembrane region" description="Helical" evidence="7">
    <location>
        <begin position="243"/>
        <end position="265"/>
    </location>
</feature>
<dbReference type="EMBL" id="MU853556">
    <property type="protein sequence ID" value="KAK4147265.1"/>
    <property type="molecule type" value="Genomic_DNA"/>
</dbReference>
<feature type="transmembrane region" description="Helical" evidence="7">
    <location>
        <begin position="121"/>
        <end position="143"/>
    </location>
</feature>
<evidence type="ECO:0000313" key="10">
    <source>
        <dbReference type="Proteomes" id="UP001302676"/>
    </source>
</evidence>
<keyword evidence="5 7" id="KW-0472">Membrane</keyword>
<dbReference type="InterPro" id="IPR005828">
    <property type="entry name" value="MFS_sugar_transport-like"/>
</dbReference>
<gene>
    <name evidence="9" type="ORF">C8A04DRAFT_24505</name>
</gene>
<protein>
    <submittedName>
        <fullName evidence="9">Major facilitator superfamily domain-containing protein</fullName>
    </submittedName>
</protein>
<dbReference type="PANTHER" id="PTHR23511:SF34">
    <property type="entry name" value="SYNAPTIC VESICLE GLYCOPROTEIN 2"/>
    <property type="match status" value="1"/>
</dbReference>
<dbReference type="AlphaFoldDB" id="A0AAN6V9K4"/>
<evidence type="ECO:0000256" key="7">
    <source>
        <dbReference type="SAM" id="Phobius"/>
    </source>
</evidence>
<reference evidence="9" key="1">
    <citation type="journal article" date="2023" name="Mol. Phylogenet. Evol.">
        <title>Genome-scale phylogeny and comparative genomics of the fungal order Sordariales.</title>
        <authorList>
            <person name="Hensen N."/>
            <person name="Bonometti L."/>
            <person name="Westerberg I."/>
            <person name="Brannstrom I.O."/>
            <person name="Guillou S."/>
            <person name="Cros-Aarteil S."/>
            <person name="Calhoun S."/>
            <person name="Haridas S."/>
            <person name="Kuo A."/>
            <person name="Mondo S."/>
            <person name="Pangilinan J."/>
            <person name="Riley R."/>
            <person name="LaButti K."/>
            <person name="Andreopoulos B."/>
            <person name="Lipzen A."/>
            <person name="Chen C."/>
            <person name="Yan M."/>
            <person name="Daum C."/>
            <person name="Ng V."/>
            <person name="Clum A."/>
            <person name="Steindorff A."/>
            <person name="Ohm R.A."/>
            <person name="Martin F."/>
            <person name="Silar P."/>
            <person name="Natvig D.O."/>
            <person name="Lalanne C."/>
            <person name="Gautier V."/>
            <person name="Ament-Velasquez S.L."/>
            <person name="Kruys A."/>
            <person name="Hutchinson M.I."/>
            <person name="Powell A.J."/>
            <person name="Barry K."/>
            <person name="Miller A.N."/>
            <person name="Grigoriev I.V."/>
            <person name="Debuchy R."/>
            <person name="Gladieux P."/>
            <person name="Hiltunen Thoren M."/>
            <person name="Johannesson H."/>
        </authorList>
    </citation>
    <scope>NUCLEOTIDE SEQUENCE</scope>
    <source>
        <strain evidence="9">CBS 141.50</strain>
    </source>
</reference>
<sequence>MPGPSKVRRFWDPVDISRDIQHVRGRQRREQRILRLLDGIGFSWRVYAVAFLGFLASSWSLIAVGIVSPALYFVYPPEGRLSHSGDVAQILDIVTLVATVCGMVIFGHLADRFGRSSLYGFELLIVLSAVGGAAFSSEGYMVARNQDSSVYSSSMDIYASLTWWRFALGFGLGAEYPMSAVIAAEFSSTAGRGSLLAAVFLAQAIGRVLAYGLGLGVLHGLQGTTMTPGLIGTEADRIMMDKLWRLVLGLAGIPAIFAIFLRLFIPETPRYYSAVERDLVKAREAVLKVGARSPSIGAAGGAGFDAENAESINSDVLDDSDEARATRPSWGRRAYAYFFGPSKGWKPLVAISVQWLLLDIVFYGTGFDSPGTLAALWLEKDPEGNDAFFSAKYEGFGVWKDDYAYPNATITETMDRNLVRTLEISSIAAILGSLAILLLINRLSRRTHYLLTTGALTVLFAATTVSVSQTYAKQSHWASIVFYAVTQFLFNLGPNTLTFILAAEAFPTEFRGTCYGLAAAAGKIGAIIVRPITEVAGKSHTNLVNLLAGFTGALALMTILAWWEPGGVALPRVQHRRGKMQGFGPELQNLSLEEIAPWPVKERAETESLEGSEEEMGHTHPHMHSGEEVEDGGFQGEVHGDIGRSDREVPRGLGVDHGERGAMPEFRLPEPHWAADARV</sequence>
<evidence type="ECO:0000313" key="9">
    <source>
        <dbReference type="EMBL" id="KAK4147265.1"/>
    </source>
</evidence>
<evidence type="ECO:0000256" key="3">
    <source>
        <dbReference type="ARBA" id="ARBA00022692"/>
    </source>
</evidence>
<evidence type="ECO:0000256" key="5">
    <source>
        <dbReference type="ARBA" id="ARBA00023136"/>
    </source>
</evidence>
<proteinExistence type="predicted"/>
<evidence type="ECO:0000256" key="2">
    <source>
        <dbReference type="ARBA" id="ARBA00022448"/>
    </source>
</evidence>
<feature type="transmembrane region" description="Helical" evidence="7">
    <location>
        <begin position="163"/>
        <end position="183"/>
    </location>
</feature>
<dbReference type="SUPFAM" id="SSF103473">
    <property type="entry name" value="MFS general substrate transporter"/>
    <property type="match status" value="1"/>
</dbReference>
<dbReference type="PANTHER" id="PTHR23511">
    <property type="entry name" value="SYNAPTIC VESICLE GLYCOPROTEIN 2"/>
    <property type="match status" value="1"/>
</dbReference>
<keyword evidence="2" id="KW-0813">Transport</keyword>
<dbReference type="Pfam" id="PF00083">
    <property type="entry name" value="Sugar_tr"/>
    <property type="match status" value="2"/>
</dbReference>
<name>A0AAN6V9K4_9PEZI</name>
<dbReference type="Proteomes" id="UP001302676">
    <property type="component" value="Unassembled WGS sequence"/>
</dbReference>
<feature type="region of interest" description="Disordered" evidence="6">
    <location>
        <begin position="603"/>
        <end position="679"/>
    </location>
</feature>
<dbReference type="GO" id="GO:0022857">
    <property type="term" value="F:transmembrane transporter activity"/>
    <property type="evidence" value="ECO:0007669"/>
    <property type="project" value="InterPro"/>
</dbReference>
<feature type="transmembrane region" description="Helical" evidence="7">
    <location>
        <begin position="195"/>
        <end position="218"/>
    </location>
</feature>
<feature type="transmembrane region" description="Helical" evidence="7">
    <location>
        <begin position="449"/>
        <end position="468"/>
    </location>
</feature>
<feature type="transmembrane region" description="Helical" evidence="7">
    <location>
        <begin position="46"/>
        <end position="75"/>
    </location>
</feature>
<accession>A0AAN6V9K4</accession>
<comment type="subcellular location">
    <subcellularLocation>
        <location evidence="1">Membrane</location>
        <topology evidence="1">Multi-pass membrane protein</topology>
    </subcellularLocation>
</comment>
<organism evidence="9 10">
    <name type="scientific">Dichotomopilus funicola</name>
    <dbReference type="NCBI Taxonomy" id="1934379"/>
    <lineage>
        <taxon>Eukaryota</taxon>
        <taxon>Fungi</taxon>
        <taxon>Dikarya</taxon>
        <taxon>Ascomycota</taxon>
        <taxon>Pezizomycotina</taxon>
        <taxon>Sordariomycetes</taxon>
        <taxon>Sordariomycetidae</taxon>
        <taxon>Sordariales</taxon>
        <taxon>Chaetomiaceae</taxon>
        <taxon>Dichotomopilus</taxon>
    </lineage>
</organism>
<dbReference type="PROSITE" id="PS50850">
    <property type="entry name" value="MFS"/>
    <property type="match status" value="1"/>
</dbReference>
<feature type="transmembrane region" description="Helical" evidence="7">
    <location>
        <begin position="480"/>
        <end position="503"/>
    </location>
</feature>
<feature type="compositionally biased region" description="Basic and acidic residues" evidence="6">
    <location>
        <begin position="638"/>
        <end position="679"/>
    </location>
</feature>
<evidence type="ECO:0000259" key="8">
    <source>
        <dbReference type="PROSITE" id="PS50850"/>
    </source>
</evidence>
<comment type="caution">
    <text evidence="9">The sequence shown here is derived from an EMBL/GenBank/DDBJ whole genome shotgun (WGS) entry which is preliminary data.</text>
</comment>
<dbReference type="InterPro" id="IPR020846">
    <property type="entry name" value="MFS_dom"/>
</dbReference>
<keyword evidence="3 7" id="KW-0812">Transmembrane</keyword>
<keyword evidence="4 7" id="KW-1133">Transmembrane helix</keyword>